<evidence type="ECO:0000313" key="2">
    <source>
        <dbReference type="EMBL" id="OAK51350.1"/>
    </source>
</evidence>
<dbReference type="EMBL" id="LVHI01000039">
    <property type="protein sequence ID" value="OAK51350.1"/>
    <property type="molecule type" value="Genomic_DNA"/>
</dbReference>
<keyword evidence="3" id="KW-1185">Reference proteome</keyword>
<evidence type="ECO:0000313" key="3">
    <source>
        <dbReference type="Proteomes" id="UP000077519"/>
    </source>
</evidence>
<evidence type="ECO:0008006" key="4">
    <source>
        <dbReference type="Google" id="ProtNLM"/>
    </source>
</evidence>
<dbReference type="PANTHER" id="PTHR12993">
    <property type="entry name" value="N-ACETYLGLUCOSAMINYL-PHOSPHATIDYLINOSITOL DE-N-ACETYLASE-RELATED"/>
    <property type="match status" value="1"/>
</dbReference>
<proteinExistence type="predicted"/>
<dbReference type="Pfam" id="PF02585">
    <property type="entry name" value="PIG-L"/>
    <property type="match status" value="1"/>
</dbReference>
<gene>
    <name evidence="2" type="ORF">A3K89_12150</name>
</gene>
<dbReference type="InterPro" id="IPR024078">
    <property type="entry name" value="LmbE-like_dom_sf"/>
</dbReference>
<comment type="caution">
    <text evidence="2">The sequence shown here is derived from an EMBL/GenBank/DDBJ whole genome shotgun (WGS) entry which is preliminary data.</text>
</comment>
<evidence type="ECO:0000256" key="1">
    <source>
        <dbReference type="ARBA" id="ARBA00022833"/>
    </source>
</evidence>
<reference evidence="2 3" key="1">
    <citation type="submission" date="2016-03" db="EMBL/GenBank/DDBJ databases">
        <title>Genome sequence of Rhodococcus kyotonensis KB10.</title>
        <authorList>
            <person name="Jeong H."/>
            <person name="Hong C.E."/>
            <person name="Jo S.H."/>
            <person name="Park J.M."/>
        </authorList>
    </citation>
    <scope>NUCLEOTIDE SEQUENCE [LARGE SCALE GENOMIC DNA]</scope>
    <source>
        <strain evidence="2 3">KB10</strain>
    </source>
</reference>
<dbReference type="GO" id="GO:0016811">
    <property type="term" value="F:hydrolase activity, acting on carbon-nitrogen (but not peptide) bonds, in linear amides"/>
    <property type="evidence" value="ECO:0007669"/>
    <property type="project" value="TreeGrafter"/>
</dbReference>
<dbReference type="AlphaFoldDB" id="A0A177Y7H5"/>
<dbReference type="RefSeq" id="WP_068431229.1">
    <property type="nucleotide sequence ID" value="NZ_LVHI01000039.1"/>
</dbReference>
<protein>
    <recommendedName>
        <fullName evidence="4">N-acetyl-1-D-myo-inositol-2-amino-2-deoxy-alpha-D-glucopyranoside deacetylase</fullName>
    </recommendedName>
</protein>
<accession>A0A177Y7H5</accession>
<organism evidence="2 3">
    <name type="scientific">Rhodococcoides kyotonense</name>
    <dbReference type="NCBI Taxonomy" id="398843"/>
    <lineage>
        <taxon>Bacteria</taxon>
        <taxon>Bacillati</taxon>
        <taxon>Actinomycetota</taxon>
        <taxon>Actinomycetes</taxon>
        <taxon>Mycobacteriales</taxon>
        <taxon>Nocardiaceae</taxon>
        <taxon>Rhodococcoides</taxon>
    </lineage>
</organism>
<dbReference type="GO" id="GO:0016137">
    <property type="term" value="P:glycoside metabolic process"/>
    <property type="evidence" value="ECO:0007669"/>
    <property type="project" value="UniProtKB-ARBA"/>
</dbReference>
<dbReference type="PANTHER" id="PTHR12993:SF26">
    <property type="entry name" value="1D-MYO-INOSITOL 2-ACETAMIDO-2-DEOXY-ALPHA-D-GLUCOPYRANOSIDE DEACETYLASE"/>
    <property type="match status" value="1"/>
</dbReference>
<dbReference type="InterPro" id="IPR003737">
    <property type="entry name" value="GlcNAc_PI_deacetylase-related"/>
</dbReference>
<name>A0A177Y7H5_9NOCA</name>
<sequence length="260" mass="28344">MPVRTTDDDHVPSVLCVHAHPDDEALFTGGVLARTARRGGRTGVVTCTWSEGSGRVEELRRSLDILGAGEPRLLGYTDNAFDDGVKFCSAPFDEAVGKVVGHIRDFRPDVVVTYDAFGSYGHPDHVHAHRVTIAAVEAASHHQLYPNAGTPWAPSHLCFATFPRSEVENRWGTLFGGTAPQPGPGIPGVDDELVTVTVDVREFFETKWAAFTAHESELARGGGASQFVAMNDLDRRDTLGTEWFIHRQLRGDATDPFAPR</sequence>
<keyword evidence="1" id="KW-0862">Zinc</keyword>
<dbReference type="Gene3D" id="3.40.50.10320">
    <property type="entry name" value="LmbE-like"/>
    <property type="match status" value="1"/>
</dbReference>
<dbReference type="Proteomes" id="UP000077519">
    <property type="component" value="Unassembled WGS sequence"/>
</dbReference>
<dbReference type="SUPFAM" id="SSF102588">
    <property type="entry name" value="LmbE-like"/>
    <property type="match status" value="1"/>
</dbReference>